<dbReference type="InterPro" id="IPR000823">
    <property type="entry name" value="Peroxidase_pln"/>
</dbReference>
<dbReference type="Pfam" id="PF00141">
    <property type="entry name" value="peroxidase"/>
    <property type="match status" value="1"/>
</dbReference>
<keyword evidence="15 21" id="KW-0376">Hydrogen peroxide</keyword>
<comment type="caution">
    <text evidence="23">The sequence shown here is derived from an EMBL/GenBank/DDBJ whole genome shotgun (WGS) entry which is preliminary data.</text>
</comment>
<evidence type="ECO:0000259" key="22">
    <source>
        <dbReference type="PROSITE" id="PS50873"/>
    </source>
</evidence>
<feature type="site" description="Transition state stabilizer" evidence="19">
    <location>
        <position position="74"/>
    </location>
</feature>
<dbReference type="PROSITE" id="PS00435">
    <property type="entry name" value="PEROXIDASE_1"/>
    <property type="match status" value="1"/>
</dbReference>
<dbReference type="InterPro" id="IPR010255">
    <property type="entry name" value="Haem_peroxidase_sf"/>
</dbReference>
<dbReference type="GO" id="GO:0046872">
    <property type="term" value="F:metal ion binding"/>
    <property type="evidence" value="ECO:0007669"/>
    <property type="project" value="UniProtKB-UniRule"/>
</dbReference>
<evidence type="ECO:0000256" key="15">
    <source>
        <dbReference type="ARBA" id="ARBA00023324"/>
    </source>
</evidence>
<name>A0A8T0WL82_PANVG</name>
<dbReference type="Proteomes" id="UP000823388">
    <property type="component" value="Chromosome 1N"/>
</dbReference>
<evidence type="ECO:0000256" key="13">
    <source>
        <dbReference type="ARBA" id="ARBA00023157"/>
    </source>
</evidence>
<dbReference type="InterPro" id="IPR019793">
    <property type="entry name" value="Peroxidases_heam-ligand_BS"/>
</dbReference>
<evidence type="ECO:0000256" key="21">
    <source>
        <dbReference type="RuleBase" id="RU362060"/>
    </source>
</evidence>
<gene>
    <name evidence="23" type="ORF">PVAP13_1NG141319</name>
</gene>
<feature type="binding site" evidence="18">
    <location>
        <position position="247"/>
    </location>
    <ligand>
        <name>Ca(2+)</name>
        <dbReference type="ChEBI" id="CHEBI:29108"/>
        <label>2</label>
    </ligand>
</feature>
<dbReference type="PRINTS" id="PR00458">
    <property type="entry name" value="PEROXIDASE"/>
</dbReference>
<evidence type="ECO:0000256" key="1">
    <source>
        <dbReference type="ARBA" id="ARBA00000189"/>
    </source>
</evidence>
<evidence type="ECO:0000256" key="12">
    <source>
        <dbReference type="ARBA" id="ARBA00023004"/>
    </source>
</evidence>
<protein>
    <recommendedName>
        <fullName evidence="21">Peroxidase</fullName>
        <ecNumber evidence="21">1.11.1.7</ecNumber>
    </recommendedName>
</protein>
<comment type="subcellular location">
    <subcellularLocation>
        <location evidence="3 21">Secreted</location>
    </subcellularLocation>
</comment>
<evidence type="ECO:0000256" key="20">
    <source>
        <dbReference type="PIRSR" id="PIRSR600823-5"/>
    </source>
</evidence>
<keyword evidence="5 21" id="KW-0964">Secreted</keyword>
<evidence type="ECO:0000313" key="24">
    <source>
        <dbReference type="Proteomes" id="UP000823388"/>
    </source>
</evidence>
<comment type="catalytic activity">
    <reaction evidence="1 21">
        <text>2 a phenolic donor + H2O2 = 2 a phenolic radical donor + 2 H2O</text>
        <dbReference type="Rhea" id="RHEA:56136"/>
        <dbReference type="ChEBI" id="CHEBI:15377"/>
        <dbReference type="ChEBI" id="CHEBI:16240"/>
        <dbReference type="ChEBI" id="CHEBI:139520"/>
        <dbReference type="ChEBI" id="CHEBI:139521"/>
        <dbReference type="EC" id="1.11.1.7"/>
    </reaction>
</comment>
<feature type="domain" description="Plant heme peroxidase family profile" evidence="22">
    <location>
        <begin position="31"/>
        <end position="318"/>
    </location>
</feature>
<evidence type="ECO:0000256" key="17">
    <source>
        <dbReference type="PIRSR" id="PIRSR600823-2"/>
    </source>
</evidence>
<evidence type="ECO:0000256" key="5">
    <source>
        <dbReference type="ARBA" id="ARBA00022525"/>
    </source>
</evidence>
<dbReference type="EMBL" id="CM029038">
    <property type="protein sequence ID" value="KAG2649752.1"/>
    <property type="molecule type" value="Genomic_DNA"/>
</dbReference>
<feature type="binding site" evidence="18">
    <location>
        <position position="82"/>
    </location>
    <ligand>
        <name>Ca(2+)</name>
        <dbReference type="ChEBI" id="CHEBI:29108"/>
        <label>1</label>
    </ligand>
</feature>
<keyword evidence="24" id="KW-1185">Reference proteome</keyword>
<evidence type="ECO:0000256" key="7">
    <source>
        <dbReference type="ARBA" id="ARBA00022617"/>
    </source>
</evidence>
<feature type="binding site" evidence="18">
    <location>
        <position position="84"/>
    </location>
    <ligand>
        <name>Ca(2+)</name>
        <dbReference type="ChEBI" id="CHEBI:29108"/>
        <label>1</label>
    </ligand>
</feature>
<dbReference type="PANTHER" id="PTHR31388">
    <property type="entry name" value="PEROXIDASE 72-RELATED"/>
    <property type="match status" value="1"/>
</dbReference>
<keyword evidence="6 21" id="KW-0575">Peroxidase</keyword>
<dbReference type="SUPFAM" id="SSF48113">
    <property type="entry name" value="Heme-dependent peroxidases"/>
    <property type="match status" value="1"/>
</dbReference>
<dbReference type="GO" id="GO:0020037">
    <property type="term" value="F:heme binding"/>
    <property type="evidence" value="ECO:0007669"/>
    <property type="project" value="UniProtKB-UniRule"/>
</dbReference>
<feature type="disulfide bond" evidence="20">
    <location>
        <begin position="41"/>
        <end position="130"/>
    </location>
</feature>
<comment type="cofactor">
    <cofactor evidence="18 21">
        <name>Ca(2+)</name>
        <dbReference type="ChEBI" id="CHEBI:29108"/>
    </cofactor>
    <text evidence="18 21">Binds 2 calcium ions per subunit.</text>
</comment>
<keyword evidence="14" id="KW-0325">Glycoprotein</keyword>
<dbReference type="GO" id="GO:0005576">
    <property type="term" value="C:extracellular region"/>
    <property type="evidence" value="ECO:0007669"/>
    <property type="project" value="UniProtKB-SubCell"/>
</dbReference>
<feature type="active site" description="Proton acceptor" evidence="16">
    <location>
        <position position="78"/>
    </location>
</feature>
<reference evidence="23" key="1">
    <citation type="submission" date="2020-05" db="EMBL/GenBank/DDBJ databases">
        <title>WGS assembly of Panicum virgatum.</title>
        <authorList>
            <person name="Lovell J.T."/>
            <person name="Jenkins J."/>
            <person name="Shu S."/>
            <person name="Juenger T.E."/>
            <person name="Schmutz J."/>
        </authorList>
    </citation>
    <scope>NUCLEOTIDE SEQUENCE</scope>
    <source>
        <strain evidence="23">AP13</strain>
    </source>
</reference>
<proteinExistence type="inferred from homology"/>
<keyword evidence="7 21" id="KW-0349">Heme</keyword>
<dbReference type="GO" id="GO:0042744">
    <property type="term" value="P:hydrogen peroxide catabolic process"/>
    <property type="evidence" value="ECO:0007669"/>
    <property type="project" value="UniProtKB-KW"/>
</dbReference>
<dbReference type="InterPro" id="IPR002016">
    <property type="entry name" value="Haem_peroxidase"/>
</dbReference>
<comment type="cofactor">
    <cofactor evidence="18 21">
        <name>heme b</name>
        <dbReference type="ChEBI" id="CHEBI:60344"/>
    </cofactor>
    <text evidence="18 21">Binds 1 heme b (iron(II)-protoporphyrin IX) group per subunit.</text>
</comment>
<keyword evidence="10 18" id="KW-0106">Calcium</keyword>
<evidence type="ECO:0000256" key="4">
    <source>
        <dbReference type="ARBA" id="ARBA00006873"/>
    </source>
</evidence>
<feature type="binding site" evidence="18">
    <location>
        <position position="79"/>
    </location>
    <ligand>
        <name>Ca(2+)</name>
        <dbReference type="ChEBI" id="CHEBI:29108"/>
        <label>1</label>
    </ligand>
</feature>
<dbReference type="Gene3D" id="1.10.520.10">
    <property type="match status" value="1"/>
</dbReference>
<keyword evidence="8 18" id="KW-0479">Metal-binding</keyword>
<keyword evidence="11 21" id="KW-0560">Oxidoreductase</keyword>
<dbReference type="PROSITE" id="PS50873">
    <property type="entry name" value="PEROXIDASE_4"/>
    <property type="match status" value="1"/>
</dbReference>
<dbReference type="InterPro" id="IPR033905">
    <property type="entry name" value="Secretory_peroxidase"/>
</dbReference>
<feature type="binding site" evidence="18">
    <location>
        <position position="88"/>
    </location>
    <ligand>
        <name>Ca(2+)</name>
        <dbReference type="ChEBI" id="CHEBI:29108"/>
        <label>1</label>
    </ligand>
</feature>
<evidence type="ECO:0000256" key="10">
    <source>
        <dbReference type="ARBA" id="ARBA00022837"/>
    </source>
</evidence>
<dbReference type="PRINTS" id="PR00461">
    <property type="entry name" value="PLPEROXIDASE"/>
</dbReference>
<dbReference type="GO" id="GO:0140825">
    <property type="term" value="F:lactoperoxidase activity"/>
    <property type="evidence" value="ECO:0007669"/>
    <property type="project" value="UniProtKB-EC"/>
</dbReference>
<evidence type="ECO:0000256" key="19">
    <source>
        <dbReference type="PIRSR" id="PIRSR600823-4"/>
    </source>
</evidence>
<evidence type="ECO:0000256" key="9">
    <source>
        <dbReference type="ARBA" id="ARBA00022729"/>
    </source>
</evidence>
<feature type="chain" id="PRO_5035968084" description="Peroxidase" evidence="21">
    <location>
        <begin position="31"/>
        <end position="318"/>
    </location>
</feature>
<dbReference type="Gene3D" id="1.10.420.10">
    <property type="entry name" value="Peroxidase, domain 2"/>
    <property type="match status" value="1"/>
</dbReference>
<evidence type="ECO:0000256" key="2">
    <source>
        <dbReference type="ARBA" id="ARBA00002322"/>
    </source>
</evidence>
<feature type="binding site" description="axial binding residue" evidence="18">
    <location>
        <position position="208"/>
    </location>
    <ligand>
        <name>heme b</name>
        <dbReference type="ChEBI" id="CHEBI:60344"/>
    </ligand>
    <ligandPart>
        <name>Fe</name>
        <dbReference type="ChEBI" id="CHEBI:18248"/>
    </ligandPart>
</feature>
<feature type="disulfide bond" evidence="20">
    <location>
        <begin position="215"/>
        <end position="226"/>
    </location>
</feature>
<dbReference type="CDD" id="cd00693">
    <property type="entry name" value="secretory_peroxidase"/>
    <property type="match status" value="1"/>
</dbReference>
<dbReference type="EC" id="1.11.1.7" evidence="21"/>
<feature type="binding site" evidence="17">
    <location>
        <position position="178"/>
    </location>
    <ligand>
        <name>substrate</name>
    </ligand>
</feature>
<evidence type="ECO:0000256" key="14">
    <source>
        <dbReference type="ARBA" id="ARBA00023180"/>
    </source>
</evidence>
<organism evidence="23 24">
    <name type="scientific">Panicum virgatum</name>
    <name type="common">Blackwell switchgrass</name>
    <dbReference type="NCBI Taxonomy" id="38727"/>
    <lineage>
        <taxon>Eukaryota</taxon>
        <taxon>Viridiplantae</taxon>
        <taxon>Streptophyta</taxon>
        <taxon>Embryophyta</taxon>
        <taxon>Tracheophyta</taxon>
        <taxon>Spermatophyta</taxon>
        <taxon>Magnoliopsida</taxon>
        <taxon>Liliopsida</taxon>
        <taxon>Poales</taxon>
        <taxon>Poaceae</taxon>
        <taxon>PACMAD clade</taxon>
        <taxon>Panicoideae</taxon>
        <taxon>Panicodae</taxon>
        <taxon>Paniceae</taxon>
        <taxon>Panicinae</taxon>
        <taxon>Panicum</taxon>
        <taxon>Panicum sect. Hiantes</taxon>
    </lineage>
</organism>
<feature type="binding site" evidence="18">
    <location>
        <position position="239"/>
    </location>
    <ligand>
        <name>Ca(2+)</name>
        <dbReference type="ChEBI" id="CHEBI:29108"/>
        <label>2</label>
    </ligand>
</feature>
<evidence type="ECO:0000256" key="8">
    <source>
        <dbReference type="ARBA" id="ARBA00022723"/>
    </source>
</evidence>
<keyword evidence="9 21" id="KW-0732">Signal</keyword>
<sequence length="318" mass="34048">MASSSSTTGDRRHYCCFFLAVFLLSSAAHGQLSATFYAARCSSLDQNVRDEVSRALFRDPPPLGGRRMGASLLRLFFHDCFVQGCDASVLLDVDPSKGILSSEKDAGPNANSLRGFEVVDSIKSKVEAACPGVVSCADILALATREAVVALNGTTWPLLLGRRDSRTANQSQANSDLPSPGSNLDTLIAAFARKGFTAPELVALSGAHTIGLAHCVNVDQSQMQRCRVPTADGLMAELDDHTPERFDSGYYDKLGKRGLLGSDRVLTSRRDLDALVQKYAASQAAFFADFGSAMKKMSEVGVLTGADGEVRTNCRRVN</sequence>
<dbReference type="InterPro" id="IPR019794">
    <property type="entry name" value="Peroxidases_AS"/>
</dbReference>
<evidence type="ECO:0000256" key="11">
    <source>
        <dbReference type="ARBA" id="ARBA00023002"/>
    </source>
</evidence>
<evidence type="ECO:0000313" key="23">
    <source>
        <dbReference type="EMBL" id="KAG2649752.1"/>
    </source>
</evidence>
<dbReference type="AlphaFoldDB" id="A0A8T0WL82"/>
<comment type="function">
    <text evidence="2">Removal of H(2)O(2), oxidation of toxic reductants, biosynthesis and degradation of lignin, suberization, auxin catabolism, response to environmental stresses such as wounding, pathogen attack and oxidative stress. These functions might be dependent on each isozyme/isoform in each plant tissue.</text>
</comment>
<dbReference type="PANTHER" id="PTHR31388:SF264">
    <property type="entry name" value="PEROXIDASE 59"/>
    <property type="match status" value="1"/>
</dbReference>
<feature type="binding site" evidence="18">
    <location>
        <position position="86"/>
    </location>
    <ligand>
        <name>Ca(2+)</name>
        <dbReference type="ChEBI" id="CHEBI:29108"/>
        <label>1</label>
    </ligand>
</feature>
<accession>A0A8T0WL82</accession>
<evidence type="ECO:0000256" key="3">
    <source>
        <dbReference type="ARBA" id="ARBA00004613"/>
    </source>
</evidence>
<keyword evidence="12 18" id="KW-0408">Iron</keyword>
<feature type="signal peptide" evidence="21">
    <location>
        <begin position="1"/>
        <end position="30"/>
    </location>
</feature>
<feature type="disulfide bond" evidence="20">
    <location>
        <begin position="80"/>
        <end position="85"/>
    </location>
</feature>
<feature type="binding site" evidence="18">
    <location>
        <position position="103"/>
    </location>
    <ligand>
        <name>Ca(2+)</name>
        <dbReference type="ChEBI" id="CHEBI:29108"/>
        <label>1</label>
    </ligand>
</feature>
<comment type="similarity">
    <text evidence="21">Belongs to the peroxidase family. Classical plant (class III) peroxidase subfamily.</text>
</comment>
<dbReference type="FunFam" id="1.10.520.10:FF:000009">
    <property type="entry name" value="Peroxidase"/>
    <property type="match status" value="1"/>
</dbReference>
<dbReference type="OrthoDB" id="2113341at2759"/>
<feature type="binding site" evidence="18">
    <location>
        <position position="209"/>
    </location>
    <ligand>
        <name>Ca(2+)</name>
        <dbReference type="ChEBI" id="CHEBI:29108"/>
        <label>2</label>
    </ligand>
</feature>
<dbReference type="PROSITE" id="PS00436">
    <property type="entry name" value="PEROXIDASE_2"/>
    <property type="match status" value="1"/>
</dbReference>
<evidence type="ECO:0000256" key="16">
    <source>
        <dbReference type="PIRSR" id="PIRSR600823-1"/>
    </source>
</evidence>
<comment type="similarity">
    <text evidence="4">Belongs to the peroxidase family. Ascorbate peroxidase subfamily.</text>
</comment>
<feature type="disulfide bond" evidence="20">
    <location>
        <begin position="136"/>
        <end position="314"/>
    </location>
</feature>
<evidence type="ECO:0000256" key="6">
    <source>
        <dbReference type="ARBA" id="ARBA00022559"/>
    </source>
</evidence>
<dbReference type="GO" id="GO:0006979">
    <property type="term" value="P:response to oxidative stress"/>
    <property type="evidence" value="ECO:0007669"/>
    <property type="project" value="UniProtKB-UniRule"/>
</dbReference>
<evidence type="ECO:0000256" key="18">
    <source>
        <dbReference type="PIRSR" id="PIRSR600823-3"/>
    </source>
</evidence>
<feature type="binding site" evidence="18">
    <location>
        <position position="242"/>
    </location>
    <ligand>
        <name>Ca(2+)</name>
        <dbReference type="ChEBI" id="CHEBI:29108"/>
        <label>2</label>
    </ligand>
</feature>
<keyword evidence="13 20" id="KW-1015">Disulfide bond</keyword>